<gene>
    <name evidence="1" type="ORF">FCE95_11190</name>
</gene>
<dbReference type="RefSeq" id="WP_137267096.1">
    <property type="nucleotide sequence ID" value="NZ_SZUA01000002.1"/>
</dbReference>
<keyword evidence="2" id="KW-1185">Reference proteome</keyword>
<dbReference type="EMBL" id="SZUA01000002">
    <property type="protein sequence ID" value="TKR31148.1"/>
    <property type="molecule type" value="Genomic_DNA"/>
</dbReference>
<comment type="caution">
    <text evidence="1">The sequence shown here is derived from an EMBL/GenBank/DDBJ whole genome shotgun (WGS) entry which is preliminary data.</text>
</comment>
<proteinExistence type="predicted"/>
<dbReference type="Pfam" id="PF09932">
    <property type="entry name" value="DUF2164"/>
    <property type="match status" value="1"/>
</dbReference>
<sequence>MADIQFTDEEKAILVRKIQSYFSEELQQQIGRFDAEFLLDFFAGEVGAYFYNRGLYDAQAALAAKMDDIQDAIYQLEQRTDFKR</sequence>
<dbReference type="OrthoDB" id="6629495at2"/>
<accession>A0A4U5JRM0</accession>
<evidence type="ECO:0000313" key="1">
    <source>
        <dbReference type="EMBL" id="TKR31148.1"/>
    </source>
</evidence>
<protein>
    <submittedName>
        <fullName evidence="1">DUF2164 domain-containing protein</fullName>
    </submittedName>
</protein>
<organism evidence="1 2">
    <name type="scientific">Luteimonas gilva</name>
    <dbReference type="NCBI Taxonomy" id="2572684"/>
    <lineage>
        <taxon>Bacteria</taxon>
        <taxon>Pseudomonadati</taxon>
        <taxon>Pseudomonadota</taxon>
        <taxon>Gammaproteobacteria</taxon>
        <taxon>Lysobacterales</taxon>
        <taxon>Lysobacteraceae</taxon>
        <taxon>Luteimonas</taxon>
    </lineage>
</organism>
<reference evidence="1 2" key="1">
    <citation type="submission" date="2019-04" db="EMBL/GenBank/DDBJ databases">
        <title>Reference strain of H23.</title>
        <authorList>
            <person name="Luo X."/>
        </authorList>
    </citation>
    <scope>NUCLEOTIDE SEQUENCE [LARGE SCALE GENOMIC DNA]</scope>
    <source>
        <strain evidence="1 2">H23</strain>
    </source>
</reference>
<dbReference type="InterPro" id="IPR018680">
    <property type="entry name" value="DUF2164"/>
</dbReference>
<name>A0A4U5JRM0_9GAMM</name>
<evidence type="ECO:0000313" key="2">
    <source>
        <dbReference type="Proteomes" id="UP000308707"/>
    </source>
</evidence>
<dbReference type="AlphaFoldDB" id="A0A4U5JRM0"/>
<dbReference type="Proteomes" id="UP000308707">
    <property type="component" value="Unassembled WGS sequence"/>
</dbReference>